<feature type="transmembrane region" description="Helical" evidence="1">
    <location>
        <begin position="254"/>
        <end position="277"/>
    </location>
</feature>
<evidence type="ECO:0000313" key="3">
    <source>
        <dbReference type="EMBL" id="MEK9499361.1"/>
    </source>
</evidence>
<dbReference type="EMBL" id="JBBHLI010000001">
    <property type="protein sequence ID" value="MEK9499361.1"/>
    <property type="molecule type" value="Genomic_DNA"/>
</dbReference>
<dbReference type="InterPro" id="IPR011642">
    <property type="entry name" value="Gate_dom"/>
</dbReference>
<feature type="transmembrane region" description="Helical" evidence="1">
    <location>
        <begin position="283"/>
        <end position="305"/>
    </location>
</feature>
<protein>
    <submittedName>
        <fullName evidence="3">Nucleoside recognition domain-containing protein</fullName>
    </submittedName>
</protein>
<name>A0ABU9E3N8_9BACT</name>
<reference evidence="3 4" key="1">
    <citation type="submission" date="2024-02" db="EMBL/GenBank/DDBJ databases">
        <title>A novel Gemmatimonadota bacterium.</title>
        <authorList>
            <person name="Du Z.-J."/>
            <person name="Ye Y.-Q."/>
        </authorList>
    </citation>
    <scope>NUCLEOTIDE SEQUENCE [LARGE SCALE GENOMIC DNA]</scope>
    <source>
        <strain evidence="3 4">DH-20</strain>
    </source>
</reference>
<sequence>MLNYIWAGLIVASFVFAGVYDARDLAADRYRNGAPLPVSLAYPEGYDADRRAVPVTIEITAADYAAFYDTESPSDHRWTGTLIQTADGRQLRVDADAALPEPLATIAGVSASDDGELQGRVDTFDPGAPTGATLLFEPVRFVKMNAIAAAALDFAETAAEIALGLIGVLALFLGLLKIGEEAGLVRALVRFVRPVLRPLFPNIPEDHPALGMIALNLTANVFGLGNAATPFGIKAMEELQTLNPSDDTATDDMVMLLAINTASVQLIPPVLLLALMGLQINQLIFAIILTTGASLVVAITAAKLYSRLPGSRASNPQRTAAPAGEV</sequence>
<accession>A0ABU9E3N8</accession>
<feature type="transmembrane region" description="Helical" evidence="1">
    <location>
        <begin position="6"/>
        <end position="22"/>
    </location>
</feature>
<comment type="caution">
    <text evidence="3">The sequence shown here is derived from an EMBL/GenBank/DDBJ whole genome shotgun (WGS) entry which is preliminary data.</text>
</comment>
<keyword evidence="4" id="KW-1185">Reference proteome</keyword>
<keyword evidence="1" id="KW-0812">Transmembrane</keyword>
<dbReference type="Proteomes" id="UP001484239">
    <property type="component" value="Unassembled WGS sequence"/>
</dbReference>
<feature type="domain" description="Nucleoside transporter/FeoB GTPase Gate" evidence="2">
    <location>
        <begin position="163"/>
        <end position="271"/>
    </location>
</feature>
<evidence type="ECO:0000313" key="4">
    <source>
        <dbReference type="Proteomes" id="UP001484239"/>
    </source>
</evidence>
<organism evidence="3 4">
    <name type="scientific">Gaopeijia maritima</name>
    <dbReference type="NCBI Taxonomy" id="3119007"/>
    <lineage>
        <taxon>Bacteria</taxon>
        <taxon>Pseudomonadati</taxon>
        <taxon>Gemmatimonadota</taxon>
        <taxon>Longimicrobiia</taxon>
        <taxon>Gaopeijiales</taxon>
        <taxon>Gaopeijiaceae</taxon>
        <taxon>Gaopeijia</taxon>
    </lineage>
</organism>
<proteinExistence type="predicted"/>
<gene>
    <name evidence="3" type="ORF">WI372_00025</name>
</gene>
<keyword evidence="1" id="KW-1133">Transmembrane helix</keyword>
<dbReference type="Pfam" id="PF07670">
    <property type="entry name" value="Gate"/>
    <property type="match status" value="1"/>
</dbReference>
<dbReference type="RefSeq" id="WP_405283355.1">
    <property type="nucleotide sequence ID" value="NZ_CP144380.1"/>
</dbReference>
<feature type="transmembrane region" description="Helical" evidence="1">
    <location>
        <begin position="161"/>
        <end position="179"/>
    </location>
</feature>
<evidence type="ECO:0000259" key="2">
    <source>
        <dbReference type="Pfam" id="PF07670"/>
    </source>
</evidence>
<evidence type="ECO:0000256" key="1">
    <source>
        <dbReference type="SAM" id="Phobius"/>
    </source>
</evidence>
<keyword evidence="1" id="KW-0472">Membrane</keyword>